<keyword evidence="7" id="KW-1185">Reference proteome</keyword>
<evidence type="ECO:0000313" key="7">
    <source>
        <dbReference type="Proteomes" id="UP000019591"/>
    </source>
</evidence>
<accession>W8U430</accession>
<feature type="coiled-coil region" evidence="2">
    <location>
        <begin position="154"/>
        <end position="230"/>
    </location>
</feature>
<dbReference type="RefSeq" id="WP_025434756.1">
    <property type="nucleotide sequence ID" value="NZ_CP007452.1"/>
</dbReference>
<dbReference type="OrthoDB" id="9809488at2"/>
<dbReference type="InterPro" id="IPR050570">
    <property type="entry name" value="Cell_wall_metabolism_enzyme"/>
</dbReference>
<dbReference type="InterPro" id="IPR016047">
    <property type="entry name" value="M23ase_b-sheet_dom"/>
</dbReference>
<dbReference type="AlphaFoldDB" id="W8U430"/>
<evidence type="ECO:0000256" key="1">
    <source>
        <dbReference type="ARBA" id="ARBA00022729"/>
    </source>
</evidence>
<dbReference type="Proteomes" id="UP000019591">
    <property type="component" value="Chromosome"/>
</dbReference>
<dbReference type="eggNOG" id="COG4942">
    <property type="taxonomic scope" value="Bacteria"/>
</dbReference>
<dbReference type="PANTHER" id="PTHR21666">
    <property type="entry name" value="PEPTIDASE-RELATED"/>
    <property type="match status" value="1"/>
</dbReference>
<gene>
    <name evidence="6" type="ORF">EAL2_c04140</name>
</gene>
<sequence>MRRIAVVISILLLMSSMTSFATQVDDLKKKLNDVKGGAKNAQQQLNANKKEQGKVANKIEELNNEINKTEQEIDRLFSQIMQTKGEISIQKKEIQKLQELIEAQKELLKKRLRVMYKTSDIDYMEVLLSSTDISEFMSNLDIIKRIAEHDKELIEQFKRDREKVEKVKQGLEQKEKMLAELQRKAEAEKTKLAVSRGQQVEYKQELEQSAEEIEAQIDKFNEYAKSIQSQIAKLQSPSVSYGGGAMAWPSAASTRVTSPFGYRNHPILKKQKFHSGIDIGAPSGSNVLAANDGTVIFSGWQGGYGNTVMIDHGGKIVTLYGHNSKLLVGTGDKVSRGQVIAKCGSTGLSTGPHIHFEVRKNGSPVDPMGWVR</sequence>
<dbReference type="Pfam" id="PF24568">
    <property type="entry name" value="CC_PcsB"/>
    <property type="match status" value="1"/>
</dbReference>
<keyword evidence="6" id="KW-0482">Metalloprotease</keyword>
<evidence type="ECO:0000256" key="2">
    <source>
        <dbReference type="SAM" id="Coils"/>
    </source>
</evidence>
<keyword evidence="2" id="KW-0175">Coiled coil</keyword>
<dbReference type="FunFam" id="2.70.70.10:FF:000006">
    <property type="entry name" value="M23 family peptidase"/>
    <property type="match status" value="1"/>
</dbReference>
<feature type="chain" id="PRO_5004913507" evidence="3">
    <location>
        <begin position="22"/>
        <end position="372"/>
    </location>
</feature>
<evidence type="ECO:0000259" key="4">
    <source>
        <dbReference type="Pfam" id="PF01551"/>
    </source>
</evidence>
<dbReference type="PANTHER" id="PTHR21666:SF270">
    <property type="entry name" value="MUREIN HYDROLASE ACTIVATOR ENVC"/>
    <property type="match status" value="1"/>
</dbReference>
<name>W8U430_PEPAC</name>
<dbReference type="Pfam" id="PF01551">
    <property type="entry name" value="Peptidase_M23"/>
    <property type="match status" value="1"/>
</dbReference>
<keyword evidence="6" id="KW-0378">Hydrolase</keyword>
<feature type="domain" description="M23ase beta-sheet core" evidence="4">
    <location>
        <begin position="272"/>
        <end position="367"/>
    </location>
</feature>
<dbReference type="EMBL" id="CP007452">
    <property type="protein sequence ID" value="AHM55716.1"/>
    <property type="molecule type" value="Genomic_DNA"/>
</dbReference>
<feature type="signal peptide" evidence="3">
    <location>
        <begin position="1"/>
        <end position="21"/>
    </location>
</feature>
<dbReference type="Gene3D" id="2.70.70.10">
    <property type="entry name" value="Glucose Permease (Domain IIA)"/>
    <property type="match status" value="1"/>
</dbReference>
<proteinExistence type="predicted"/>
<dbReference type="HOGENOM" id="CLU_029425_4_3_9"/>
<evidence type="ECO:0000259" key="5">
    <source>
        <dbReference type="Pfam" id="PF24568"/>
    </source>
</evidence>
<feature type="domain" description="Peptidoglycan hydrolase PcsB coiled-coil" evidence="5">
    <location>
        <begin position="94"/>
        <end position="166"/>
    </location>
</feature>
<evidence type="ECO:0000313" key="6">
    <source>
        <dbReference type="EMBL" id="AHM55716.1"/>
    </source>
</evidence>
<keyword evidence="1 3" id="KW-0732">Signal</keyword>
<dbReference type="GO" id="GO:0006508">
    <property type="term" value="P:proteolysis"/>
    <property type="evidence" value="ECO:0007669"/>
    <property type="project" value="UniProtKB-KW"/>
</dbReference>
<dbReference type="InterPro" id="IPR011055">
    <property type="entry name" value="Dup_hybrid_motif"/>
</dbReference>
<protein>
    <submittedName>
        <fullName evidence="6">Putative metalloprotease</fullName>
        <ecNumber evidence="6">3.4.24.-</ecNumber>
    </submittedName>
</protein>
<dbReference type="InterPro" id="IPR057309">
    <property type="entry name" value="PcsB_CC"/>
</dbReference>
<dbReference type="KEGG" id="eac:EAL2_c04140"/>
<keyword evidence="6" id="KW-0645">Protease</keyword>
<evidence type="ECO:0000256" key="3">
    <source>
        <dbReference type="SAM" id="SignalP"/>
    </source>
</evidence>
<dbReference type="GO" id="GO:0004222">
    <property type="term" value="F:metalloendopeptidase activity"/>
    <property type="evidence" value="ECO:0007669"/>
    <property type="project" value="TreeGrafter"/>
</dbReference>
<dbReference type="EC" id="3.4.24.-" evidence="6"/>
<organism evidence="6 7">
    <name type="scientific">Peptoclostridium acidaminophilum DSM 3953</name>
    <dbReference type="NCBI Taxonomy" id="1286171"/>
    <lineage>
        <taxon>Bacteria</taxon>
        <taxon>Bacillati</taxon>
        <taxon>Bacillota</taxon>
        <taxon>Clostridia</taxon>
        <taxon>Peptostreptococcales</taxon>
        <taxon>Peptoclostridiaceae</taxon>
        <taxon>Peptoclostridium</taxon>
    </lineage>
</organism>
<dbReference type="CDD" id="cd12797">
    <property type="entry name" value="M23_peptidase"/>
    <property type="match status" value="1"/>
</dbReference>
<reference evidence="6 7" key="1">
    <citation type="journal article" date="2014" name="Genome Announc.">
        <title>Complete Genome Sequence of Amino Acid-Utilizing Eubacterium acidaminophilum al-2 (DSM 3953).</title>
        <authorList>
            <person name="Poehlein A."/>
            <person name="Andreesen J.R."/>
            <person name="Daniel R."/>
        </authorList>
    </citation>
    <scope>NUCLEOTIDE SEQUENCE [LARGE SCALE GENOMIC DNA]</scope>
    <source>
        <strain evidence="6 7">DSM 3953</strain>
    </source>
</reference>
<feature type="coiled-coil region" evidence="2">
    <location>
        <begin position="24"/>
        <end position="111"/>
    </location>
</feature>
<dbReference type="PATRIC" id="fig|1286171.3.peg.356"/>
<dbReference type="Gene3D" id="6.10.250.3150">
    <property type="match status" value="1"/>
</dbReference>
<dbReference type="SUPFAM" id="SSF51261">
    <property type="entry name" value="Duplicated hybrid motif"/>
    <property type="match status" value="1"/>
</dbReference>
<dbReference type="STRING" id="1286171.EAL2_c04140"/>